<sequence length="290" mass="32736">MTCGDLQYVEDCKVLQRDLRRRLVVCSCSSTLDLLPNASIITTTQGLAPSLWRGSVIIYGEPRPSEDRCQMVDINMTDFKHTAEWFSAYKAANSPPEAITSVGPPGKVEGVRINAGYNRPRRYLQKHQGLSVSAAHPLFMNSDPTASMVSRLLRLNIIVARLPYSERQRPMVISGVHRPVSYFMLCCKPAAGGWLSKPFERLEEDNVFVVRKDRKPLLPQHVEALVFFCYTKSKLVVGEFWNLSTDIPESTKRLQAEMTPENFSAFFAEHRALKARDAPEWASVPSPYEV</sequence>
<name>A0A8E2ETH6_9PEZI</name>
<proteinExistence type="predicted"/>
<dbReference type="OrthoDB" id="437457at2759"/>
<reference evidence="1 2" key="1">
    <citation type="journal article" date="2016" name="Nat. Commun.">
        <title>Ectomycorrhizal ecology is imprinted in the genome of the dominant symbiotic fungus Cenococcum geophilum.</title>
        <authorList>
            <consortium name="DOE Joint Genome Institute"/>
            <person name="Peter M."/>
            <person name="Kohler A."/>
            <person name="Ohm R.A."/>
            <person name="Kuo A."/>
            <person name="Krutzmann J."/>
            <person name="Morin E."/>
            <person name="Arend M."/>
            <person name="Barry K.W."/>
            <person name="Binder M."/>
            <person name="Choi C."/>
            <person name="Clum A."/>
            <person name="Copeland A."/>
            <person name="Grisel N."/>
            <person name="Haridas S."/>
            <person name="Kipfer T."/>
            <person name="LaButti K."/>
            <person name="Lindquist E."/>
            <person name="Lipzen A."/>
            <person name="Maire R."/>
            <person name="Meier B."/>
            <person name="Mihaltcheva S."/>
            <person name="Molinier V."/>
            <person name="Murat C."/>
            <person name="Poggeler S."/>
            <person name="Quandt C.A."/>
            <person name="Sperisen C."/>
            <person name="Tritt A."/>
            <person name="Tisserant E."/>
            <person name="Crous P.W."/>
            <person name="Henrissat B."/>
            <person name="Nehls U."/>
            <person name="Egli S."/>
            <person name="Spatafora J.W."/>
            <person name="Grigoriev I.V."/>
            <person name="Martin F.M."/>
        </authorList>
    </citation>
    <scope>NUCLEOTIDE SEQUENCE [LARGE SCALE GENOMIC DNA]</scope>
    <source>
        <strain evidence="1 2">CBS 207.34</strain>
    </source>
</reference>
<dbReference type="EMBL" id="KV750522">
    <property type="protein sequence ID" value="OCL04388.1"/>
    <property type="molecule type" value="Genomic_DNA"/>
</dbReference>
<gene>
    <name evidence="1" type="ORF">AOQ84DRAFT_380642</name>
</gene>
<evidence type="ECO:0000313" key="2">
    <source>
        <dbReference type="Proteomes" id="UP000250140"/>
    </source>
</evidence>
<dbReference type="AlphaFoldDB" id="A0A8E2ETH6"/>
<keyword evidence="2" id="KW-1185">Reference proteome</keyword>
<organism evidence="1 2">
    <name type="scientific">Glonium stellatum</name>
    <dbReference type="NCBI Taxonomy" id="574774"/>
    <lineage>
        <taxon>Eukaryota</taxon>
        <taxon>Fungi</taxon>
        <taxon>Dikarya</taxon>
        <taxon>Ascomycota</taxon>
        <taxon>Pezizomycotina</taxon>
        <taxon>Dothideomycetes</taxon>
        <taxon>Pleosporomycetidae</taxon>
        <taxon>Gloniales</taxon>
        <taxon>Gloniaceae</taxon>
        <taxon>Glonium</taxon>
    </lineage>
</organism>
<evidence type="ECO:0000313" key="1">
    <source>
        <dbReference type="EMBL" id="OCL04388.1"/>
    </source>
</evidence>
<accession>A0A8E2ETH6</accession>
<dbReference type="Proteomes" id="UP000250140">
    <property type="component" value="Unassembled WGS sequence"/>
</dbReference>
<protein>
    <submittedName>
        <fullName evidence="1">Uncharacterized protein</fullName>
    </submittedName>
</protein>